<dbReference type="AlphaFoldDB" id="A0AAW5TT83"/>
<dbReference type="InterPro" id="IPR021229">
    <property type="entry name" value="DUF2800"/>
</dbReference>
<feature type="coiled-coil region" evidence="1">
    <location>
        <begin position="31"/>
        <end position="58"/>
    </location>
</feature>
<keyword evidence="1" id="KW-0175">Coiled coil</keyword>
<evidence type="ECO:0000313" key="3">
    <source>
        <dbReference type="Proteomes" id="UP001207687"/>
    </source>
</evidence>
<dbReference type="RefSeq" id="WP_264654008.1">
    <property type="nucleotide sequence ID" value="NZ_JAOQNN010000002.1"/>
</dbReference>
<evidence type="ECO:0000256" key="1">
    <source>
        <dbReference type="SAM" id="Coils"/>
    </source>
</evidence>
<protein>
    <recommendedName>
        <fullName evidence="4">Phage protein</fullName>
    </recommendedName>
</protein>
<dbReference type="Proteomes" id="UP001207687">
    <property type="component" value="Unassembled WGS sequence"/>
</dbReference>
<evidence type="ECO:0008006" key="4">
    <source>
        <dbReference type="Google" id="ProtNLM"/>
    </source>
</evidence>
<sequence length="132" mass="15184">MDLQLIPLDGETGETLLLNPSMIKDWNNSELQNACSQLKALEKIKKEVEKEIKRRLDEGQQFTRLSYGKQQYTRVISAPPEVKAALIKKYGYDSVEPLAITKLEKKFGEEIYKDLQPYIVEKPKSPAIKWDA</sequence>
<comment type="caution">
    <text evidence="2">The sequence shown here is derived from an EMBL/GenBank/DDBJ whole genome shotgun (WGS) entry which is preliminary data.</text>
</comment>
<accession>A0AAW5TT83</accession>
<dbReference type="EMBL" id="JAOQNN010000002">
    <property type="protein sequence ID" value="MCW2281472.1"/>
    <property type="molecule type" value="Genomic_DNA"/>
</dbReference>
<organism evidence="2 3">
    <name type="scientific">Lactococcus lactis</name>
    <dbReference type="NCBI Taxonomy" id="1358"/>
    <lineage>
        <taxon>Bacteria</taxon>
        <taxon>Bacillati</taxon>
        <taxon>Bacillota</taxon>
        <taxon>Bacilli</taxon>
        <taxon>Lactobacillales</taxon>
        <taxon>Streptococcaceae</taxon>
        <taxon>Lactococcus</taxon>
    </lineage>
</organism>
<evidence type="ECO:0000313" key="2">
    <source>
        <dbReference type="EMBL" id="MCW2281472.1"/>
    </source>
</evidence>
<proteinExistence type="predicted"/>
<gene>
    <name evidence="2" type="ORF">M2256_001994</name>
</gene>
<reference evidence="2" key="1">
    <citation type="submission" date="2023-08" db="EMBL/GenBank/DDBJ databases">
        <title>Genomic analyses of the natural microbiome of Caenorhabditis elegans.</title>
        <authorList>
            <person name="Samuel B."/>
        </authorList>
    </citation>
    <scope>NUCLEOTIDE SEQUENCE</scope>
    <source>
        <strain evidence="2">BIGb0220</strain>
    </source>
</reference>
<dbReference type="Pfam" id="PF10926">
    <property type="entry name" value="DUF2800"/>
    <property type="match status" value="1"/>
</dbReference>
<name>A0AAW5TT83_9LACT</name>